<keyword evidence="2" id="KW-0378">Hydrolase</keyword>
<dbReference type="SUPFAM" id="SSF53474">
    <property type="entry name" value="alpha/beta-Hydrolases"/>
    <property type="match status" value="1"/>
</dbReference>
<dbReference type="InterPro" id="IPR029058">
    <property type="entry name" value="AB_hydrolase_fold"/>
</dbReference>
<dbReference type="RefSeq" id="WP_387133135.1">
    <property type="nucleotide sequence ID" value="NZ_JBIATK010000024.1"/>
</dbReference>
<keyword evidence="3" id="KW-1185">Reference proteome</keyword>
<dbReference type="Gene3D" id="3.40.50.1820">
    <property type="entry name" value="alpha/beta hydrolase"/>
    <property type="match status" value="1"/>
</dbReference>
<name>A0ABW6TPR8_9NOCA</name>
<sequence>MMEPTKGFVHSKDGTRIAYTRYGSGAMVVLVDGGLAAQDFGPNKSLAEALSRRYTVYTYDRRGRGGSGDTLPFDVEREFEDLDAVANLAGESVALYGISSGGGLILDYLRTGRSARKVALYEVPFVVDDDTRPPAPDDYVEHVNSLLAQGKNGEVVKYFMRYVVHLPALLVAAFPIFPGWSHLKSVAPTVAYDLHYMVPFQWGRKLPADRWTNLGAPVAVIAGSKSPAWMRNANAALAQAIPGSNHQVLPGQTHLVKAAALAPVLIDFFG</sequence>
<evidence type="ECO:0000313" key="3">
    <source>
        <dbReference type="Proteomes" id="UP001602089"/>
    </source>
</evidence>
<proteinExistence type="predicted"/>
<comment type="caution">
    <text evidence="2">The sequence shown here is derived from an EMBL/GenBank/DDBJ whole genome shotgun (WGS) entry which is preliminary data.</text>
</comment>
<gene>
    <name evidence="2" type="ORF">ACFYY5_35270</name>
</gene>
<dbReference type="Pfam" id="PF12697">
    <property type="entry name" value="Abhydrolase_6"/>
    <property type="match status" value="1"/>
</dbReference>
<accession>A0ABW6TPR8</accession>
<evidence type="ECO:0000259" key="1">
    <source>
        <dbReference type="Pfam" id="PF12697"/>
    </source>
</evidence>
<dbReference type="Proteomes" id="UP001602089">
    <property type="component" value="Unassembled WGS sequence"/>
</dbReference>
<organism evidence="2 3">
    <name type="scientific">Nocardia elegans</name>
    <dbReference type="NCBI Taxonomy" id="300029"/>
    <lineage>
        <taxon>Bacteria</taxon>
        <taxon>Bacillati</taxon>
        <taxon>Actinomycetota</taxon>
        <taxon>Actinomycetes</taxon>
        <taxon>Mycobacteriales</taxon>
        <taxon>Nocardiaceae</taxon>
        <taxon>Nocardia</taxon>
    </lineage>
</organism>
<dbReference type="EMBL" id="JBIATK010000024">
    <property type="protein sequence ID" value="MFF4028115.1"/>
    <property type="molecule type" value="Genomic_DNA"/>
</dbReference>
<dbReference type="InterPro" id="IPR000073">
    <property type="entry name" value="AB_hydrolase_1"/>
</dbReference>
<dbReference type="GO" id="GO:0016787">
    <property type="term" value="F:hydrolase activity"/>
    <property type="evidence" value="ECO:0007669"/>
    <property type="project" value="UniProtKB-KW"/>
</dbReference>
<reference evidence="2 3" key="1">
    <citation type="submission" date="2024-10" db="EMBL/GenBank/DDBJ databases">
        <title>The Natural Products Discovery Center: Release of the First 8490 Sequenced Strains for Exploring Actinobacteria Biosynthetic Diversity.</title>
        <authorList>
            <person name="Kalkreuter E."/>
            <person name="Kautsar S.A."/>
            <person name="Yang D."/>
            <person name="Bader C.D."/>
            <person name="Teijaro C.N."/>
            <person name="Fluegel L."/>
            <person name="Davis C.M."/>
            <person name="Simpson J.R."/>
            <person name="Lauterbach L."/>
            <person name="Steele A.D."/>
            <person name="Gui C."/>
            <person name="Meng S."/>
            <person name="Li G."/>
            <person name="Viehrig K."/>
            <person name="Ye F."/>
            <person name="Su P."/>
            <person name="Kiefer A.F."/>
            <person name="Nichols A."/>
            <person name="Cepeda A.J."/>
            <person name="Yan W."/>
            <person name="Fan B."/>
            <person name="Jiang Y."/>
            <person name="Adhikari A."/>
            <person name="Zheng C.-J."/>
            <person name="Schuster L."/>
            <person name="Cowan T.M."/>
            <person name="Smanski M.J."/>
            <person name="Chevrette M.G."/>
            <person name="De Carvalho L.P.S."/>
            <person name="Shen B."/>
        </authorList>
    </citation>
    <scope>NUCLEOTIDE SEQUENCE [LARGE SCALE GENOMIC DNA]</scope>
    <source>
        <strain evidence="2 3">NPDC001867</strain>
    </source>
</reference>
<feature type="domain" description="AB hydrolase-1" evidence="1">
    <location>
        <begin position="43"/>
        <end position="255"/>
    </location>
</feature>
<evidence type="ECO:0000313" key="2">
    <source>
        <dbReference type="EMBL" id="MFF4028115.1"/>
    </source>
</evidence>
<protein>
    <submittedName>
        <fullName evidence="2">Alpha/beta fold hydrolase</fullName>
    </submittedName>
</protein>